<reference evidence="1" key="1">
    <citation type="submission" date="2020-05" db="EMBL/GenBank/DDBJ databases">
        <authorList>
            <person name="Chiriac C."/>
            <person name="Salcher M."/>
            <person name="Ghai R."/>
            <person name="Kavagutti S V."/>
        </authorList>
    </citation>
    <scope>NUCLEOTIDE SEQUENCE</scope>
</reference>
<dbReference type="EMBL" id="CAEZZQ010000069">
    <property type="protein sequence ID" value="CAB4779275.1"/>
    <property type="molecule type" value="Genomic_DNA"/>
</dbReference>
<gene>
    <name evidence="1" type="ORF">UFOPK2894_01088</name>
</gene>
<proteinExistence type="predicted"/>
<name>A0A6J6W6Z8_9ZZZZ</name>
<dbReference type="AlphaFoldDB" id="A0A6J6W6Z8"/>
<evidence type="ECO:0000313" key="1">
    <source>
        <dbReference type="EMBL" id="CAB4779275.1"/>
    </source>
</evidence>
<accession>A0A6J6W6Z8</accession>
<organism evidence="1">
    <name type="scientific">freshwater metagenome</name>
    <dbReference type="NCBI Taxonomy" id="449393"/>
    <lineage>
        <taxon>unclassified sequences</taxon>
        <taxon>metagenomes</taxon>
        <taxon>ecological metagenomes</taxon>
    </lineage>
</organism>
<protein>
    <submittedName>
        <fullName evidence="1">Unannotated protein</fullName>
    </submittedName>
</protein>
<sequence>MGFFSTYMSVAWMDCMWPKNNVTKSPKVEVSVVNADGSTQIATTSFNIRDGFLVVHAYGFHYSAPTIRLKVVKPDFAPEVTPVATKVSASTTSKASKPVAKAKSTTITCYKGKTTKKVTSVNPRCPVGYKKK</sequence>